<name>A0A6A6KFA2_HEVBR</name>
<dbReference type="Proteomes" id="UP000467840">
    <property type="component" value="Chromosome 3"/>
</dbReference>
<dbReference type="EMBL" id="JAAGAX010000017">
    <property type="protein sequence ID" value="KAF2286753.1"/>
    <property type="molecule type" value="Genomic_DNA"/>
</dbReference>
<reference evidence="1 2" key="1">
    <citation type="journal article" date="2020" name="Mol. Plant">
        <title>The Chromosome-Based Rubber Tree Genome Provides New Insights into Spurge Genome Evolution and Rubber Biosynthesis.</title>
        <authorList>
            <person name="Liu J."/>
            <person name="Shi C."/>
            <person name="Shi C.C."/>
            <person name="Li W."/>
            <person name="Zhang Q.J."/>
            <person name="Zhang Y."/>
            <person name="Li K."/>
            <person name="Lu H.F."/>
            <person name="Shi C."/>
            <person name="Zhu S.T."/>
            <person name="Xiao Z.Y."/>
            <person name="Nan H."/>
            <person name="Yue Y."/>
            <person name="Zhu X.G."/>
            <person name="Wu Y."/>
            <person name="Hong X.N."/>
            <person name="Fan G.Y."/>
            <person name="Tong Y."/>
            <person name="Zhang D."/>
            <person name="Mao C.L."/>
            <person name="Liu Y.L."/>
            <person name="Hao S.J."/>
            <person name="Liu W.Q."/>
            <person name="Lv M.Q."/>
            <person name="Zhang H.B."/>
            <person name="Liu Y."/>
            <person name="Hu-Tang G.R."/>
            <person name="Wang J.P."/>
            <person name="Wang J.H."/>
            <person name="Sun Y.H."/>
            <person name="Ni S.B."/>
            <person name="Chen W.B."/>
            <person name="Zhang X.C."/>
            <person name="Jiao Y.N."/>
            <person name="Eichler E.E."/>
            <person name="Li G.H."/>
            <person name="Liu X."/>
            <person name="Gao L.Z."/>
        </authorList>
    </citation>
    <scope>NUCLEOTIDE SEQUENCE [LARGE SCALE GENOMIC DNA]</scope>
    <source>
        <strain evidence="2">cv. GT1</strain>
        <tissue evidence="1">Leaf</tissue>
    </source>
</reference>
<evidence type="ECO:0000313" key="2">
    <source>
        <dbReference type="Proteomes" id="UP000467840"/>
    </source>
</evidence>
<sequence length="72" mass="7295">MLTCKYSPLCERHVAGVVATIGLSLDEVAAEAKYASKMVGAISVGLLICALPGQDGGPGVVVADLQPIEVVV</sequence>
<gene>
    <name evidence="1" type="ORF">GH714_027121</name>
</gene>
<organism evidence="1 2">
    <name type="scientific">Hevea brasiliensis</name>
    <name type="common">Para rubber tree</name>
    <name type="synonym">Siphonia brasiliensis</name>
    <dbReference type="NCBI Taxonomy" id="3981"/>
    <lineage>
        <taxon>Eukaryota</taxon>
        <taxon>Viridiplantae</taxon>
        <taxon>Streptophyta</taxon>
        <taxon>Embryophyta</taxon>
        <taxon>Tracheophyta</taxon>
        <taxon>Spermatophyta</taxon>
        <taxon>Magnoliopsida</taxon>
        <taxon>eudicotyledons</taxon>
        <taxon>Gunneridae</taxon>
        <taxon>Pentapetalae</taxon>
        <taxon>rosids</taxon>
        <taxon>fabids</taxon>
        <taxon>Malpighiales</taxon>
        <taxon>Euphorbiaceae</taxon>
        <taxon>Crotonoideae</taxon>
        <taxon>Micrandreae</taxon>
        <taxon>Hevea</taxon>
    </lineage>
</organism>
<keyword evidence="2" id="KW-1185">Reference proteome</keyword>
<evidence type="ECO:0000313" key="1">
    <source>
        <dbReference type="EMBL" id="KAF2286753.1"/>
    </source>
</evidence>
<proteinExistence type="predicted"/>
<comment type="caution">
    <text evidence="1">The sequence shown here is derived from an EMBL/GenBank/DDBJ whole genome shotgun (WGS) entry which is preliminary data.</text>
</comment>
<accession>A0A6A6KFA2</accession>
<dbReference type="AlphaFoldDB" id="A0A6A6KFA2"/>
<protein>
    <submittedName>
        <fullName evidence="1">Uncharacterized protein</fullName>
    </submittedName>
</protein>